<keyword evidence="5" id="KW-1185">Reference proteome</keyword>
<evidence type="ECO:0000313" key="5">
    <source>
        <dbReference type="Proteomes" id="UP000719412"/>
    </source>
</evidence>
<keyword evidence="2" id="KW-0472">Membrane</keyword>
<dbReference type="EMBL" id="JABDTM020029870">
    <property type="protein sequence ID" value="KAH0807693.1"/>
    <property type="molecule type" value="Genomic_DNA"/>
</dbReference>
<dbReference type="GO" id="GO:0005777">
    <property type="term" value="C:peroxisome"/>
    <property type="evidence" value="ECO:0007669"/>
    <property type="project" value="TreeGrafter"/>
</dbReference>
<keyword evidence="2" id="KW-1133">Transmembrane helix</keyword>
<dbReference type="Pfam" id="PF03015">
    <property type="entry name" value="Sterile"/>
    <property type="match status" value="1"/>
</dbReference>
<gene>
    <name evidence="4" type="ORF">GEV33_015098</name>
</gene>
<organism evidence="4 5">
    <name type="scientific">Tenebrio molitor</name>
    <name type="common">Yellow mealworm beetle</name>
    <dbReference type="NCBI Taxonomy" id="7067"/>
    <lineage>
        <taxon>Eukaryota</taxon>
        <taxon>Metazoa</taxon>
        <taxon>Ecdysozoa</taxon>
        <taxon>Arthropoda</taxon>
        <taxon>Hexapoda</taxon>
        <taxon>Insecta</taxon>
        <taxon>Pterygota</taxon>
        <taxon>Neoptera</taxon>
        <taxon>Endopterygota</taxon>
        <taxon>Coleoptera</taxon>
        <taxon>Polyphaga</taxon>
        <taxon>Cucujiformia</taxon>
        <taxon>Tenebrionidae</taxon>
        <taxon>Tenebrio</taxon>
    </lineage>
</organism>
<accession>A0A8J6H5J7</accession>
<evidence type="ECO:0000313" key="4">
    <source>
        <dbReference type="EMBL" id="KAH0807693.1"/>
    </source>
</evidence>
<dbReference type="AlphaFoldDB" id="A0A8J6H5J7"/>
<feature type="region of interest" description="Disordered" evidence="1">
    <location>
        <begin position="1"/>
        <end position="29"/>
    </location>
</feature>
<feature type="transmembrane region" description="Helical" evidence="2">
    <location>
        <begin position="73"/>
        <end position="91"/>
    </location>
</feature>
<comment type="caution">
    <text evidence="4">The sequence shown here is derived from an EMBL/GenBank/DDBJ whole genome shotgun (WGS) entry which is preliminary data.</text>
</comment>
<dbReference type="PANTHER" id="PTHR11011">
    <property type="entry name" value="MALE STERILITY PROTEIN 2-RELATED"/>
    <property type="match status" value="1"/>
</dbReference>
<feature type="transmembrane region" description="Helical" evidence="2">
    <location>
        <begin position="180"/>
        <end position="199"/>
    </location>
</feature>
<evidence type="ECO:0000259" key="3">
    <source>
        <dbReference type="Pfam" id="PF03015"/>
    </source>
</evidence>
<evidence type="ECO:0000256" key="1">
    <source>
        <dbReference type="SAM" id="MobiDB-lite"/>
    </source>
</evidence>
<name>A0A8J6H5J7_TENMO</name>
<keyword evidence="2" id="KW-0812">Transmembrane</keyword>
<dbReference type="PANTHER" id="PTHR11011:SF60">
    <property type="entry name" value="FATTY ACYL-COA REDUCTASE-RELATED"/>
    <property type="match status" value="1"/>
</dbReference>
<sequence length="210" mass="24825">MPDLCHYRSRPKVSGQRAATPSRSTTSPVAAGDIPGGLIKEFKKYMYVYPLSKTVWYPFVQTSSYKLVHQVRVFFFHTFFSYFVDCMLFMARKRPMAVEKYRKINKLIDVLGYFTVRSWNFQNDNVQALWKKMSEDDRKMFNFDMGDVDWSKYSENSILGGRLYLMNDSLDNVSKSKKKMYFLAIIHYVFIALMVYVLYRLLSPVVQMFL</sequence>
<dbReference type="GO" id="GO:0080019">
    <property type="term" value="F:alcohol-forming very long-chain fatty acyl-CoA reductase activity"/>
    <property type="evidence" value="ECO:0007669"/>
    <property type="project" value="InterPro"/>
</dbReference>
<protein>
    <recommendedName>
        <fullName evidence="3">Fatty acyl-CoA reductase C-terminal domain-containing protein</fullName>
    </recommendedName>
</protein>
<dbReference type="GO" id="GO:0035336">
    <property type="term" value="P:long-chain fatty-acyl-CoA metabolic process"/>
    <property type="evidence" value="ECO:0007669"/>
    <property type="project" value="TreeGrafter"/>
</dbReference>
<feature type="domain" description="Fatty acyl-CoA reductase C-terminal" evidence="3">
    <location>
        <begin position="76"/>
        <end position="168"/>
    </location>
</feature>
<feature type="compositionally biased region" description="Polar residues" evidence="1">
    <location>
        <begin position="17"/>
        <end position="28"/>
    </location>
</feature>
<reference evidence="4" key="2">
    <citation type="submission" date="2021-08" db="EMBL/GenBank/DDBJ databases">
        <authorList>
            <person name="Eriksson T."/>
        </authorList>
    </citation>
    <scope>NUCLEOTIDE SEQUENCE</scope>
    <source>
        <strain evidence="4">Stoneville</strain>
        <tissue evidence="4">Whole head</tissue>
    </source>
</reference>
<dbReference type="Proteomes" id="UP000719412">
    <property type="component" value="Unassembled WGS sequence"/>
</dbReference>
<dbReference type="CDD" id="cd09071">
    <property type="entry name" value="FAR_C"/>
    <property type="match status" value="1"/>
</dbReference>
<dbReference type="InterPro" id="IPR033640">
    <property type="entry name" value="FAR_C"/>
</dbReference>
<proteinExistence type="predicted"/>
<dbReference type="InterPro" id="IPR026055">
    <property type="entry name" value="FAR"/>
</dbReference>
<reference evidence="4" key="1">
    <citation type="journal article" date="2020" name="J Insects Food Feed">
        <title>The yellow mealworm (Tenebrio molitor) genome: a resource for the emerging insects as food and feed industry.</title>
        <authorList>
            <person name="Eriksson T."/>
            <person name="Andere A."/>
            <person name="Kelstrup H."/>
            <person name="Emery V."/>
            <person name="Picard C."/>
        </authorList>
    </citation>
    <scope>NUCLEOTIDE SEQUENCE</scope>
    <source>
        <strain evidence="4">Stoneville</strain>
        <tissue evidence="4">Whole head</tissue>
    </source>
</reference>
<evidence type="ECO:0000256" key="2">
    <source>
        <dbReference type="SAM" id="Phobius"/>
    </source>
</evidence>